<protein>
    <recommendedName>
        <fullName evidence="2">BTB domain-containing protein</fullName>
    </recommendedName>
</protein>
<dbReference type="SUPFAM" id="SSF63825">
    <property type="entry name" value="YWTD domain"/>
    <property type="match status" value="1"/>
</dbReference>
<dbReference type="STRING" id="2903.R1BGJ5"/>
<reference evidence="4" key="1">
    <citation type="journal article" date="2013" name="Nature">
        <title>Pan genome of the phytoplankton Emiliania underpins its global distribution.</title>
        <authorList>
            <person name="Read B.A."/>
            <person name="Kegel J."/>
            <person name="Klute M.J."/>
            <person name="Kuo A."/>
            <person name="Lefebvre S.C."/>
            <person name="Maumus F."/>
            <person name="Mayer C."/>
            <person name="Miller J."/>
            <person name="Monier A."/>
            <person name="Salamov A."/>
            <person name="Young J."/>
            <person name="Aguilar M."/>
            <person name="Claverie J.M."/>
            <person name="Frickenhaus S."/>
            <person name="Gonzalez K."/>
            <person name="Herman E.K."/>
            <person name="Lin Y.C."/>
            <person name="Napier J."/>
            <person name="Ogata H."/>
            <person name="Sarno A.F."/>
            <person name="Shmutz J."/>
            <person name="Schroeder D."/>
            <person name="de Vargas C."/>
            <person name="Verret F."/>
            <person name="von Dassow P."/>
            <person name="Valentin K."/>
            <person name="Van de Peer Y."/>
            <person name="Wheeler G."/>
            <person name="Dacks J.B."/>
            <person name="Delwiche C.F."/>
            <person name="Dyhrman S.T."/>
            <person name="Glockner G."/>
            <person name="John U."/>
            <person name="Richards T."/>
            <person name="Worden A.Z."/>
            <person name="Zhang X."/>
            <person name="Grigoriev I.V."/>
            <person name="Allen A.E."/>
            <person name="Bidle K."/>
            <person name="Borodovsky M."/>
            <person name="Bowler C."/>
            <person name="Brownlee C."/>
            <person name="Cock J.M."/>
            <person name="Elias M."/>
            <person name="Gladyshev V.N."/>
            <person name="Groth M."/>
            <person name="Guda C."/>
            <person name="Hadaegh A."/>
            <person name="Iglesias-Rodriguez M.D."/>
            <person name="Jenkins J."/>
            <person name="Jones B.M."/>
            <person name="Lawson T."/>
            <person name="Leese F."/>
            <person name="Lindquist E."/>
            <person name="Lobanov A."/>
            <person name="Lomsadze A."/>
            <person name="Malik S.B."/>
            <person name="Marsh M.E."/>
            <person name="Mackinder L."/>
            <person name="Mock T."/>
            <person name="Mueller-Roeber B."/>
            <person name="Pagarete A."/>
            <person name="Parker M."/>
            <person name="Probert I."/>
            <person name="Quesneville H."/>
            <person name="Raines C."/>
            <person name="Rensing S.A."/>
            <person name="Riano-Pachon D.M."/>
            <person name="Richier S."/>
            <person name="Rokitta S."/>
            <person name="Shiraiwa Y."/>
            <person name="Soanes D.M."/>
            <person name="van der Giezen M."/>
            <person name="Wahlund T.M."/>
            <person name="Williams B."/>
            <person name="Wilson W."/>
            <person name="Wolfe G."/>
            <person name="Wurch L.L."/>
        </authorList>
    </citation>
    <scope>NUCLEOTIDE SEQUENCE</scope>
</reference>
<dbReference type="KEGG" id="ehx:EMIHUDRAFT_217625"/>
<name>A0A0D3IAZ7_EMIH1</name>
<dbReference type="PROSITE" id="PS50097">
    <property type="entry name" value="BTB"/>
    <property type="match status" value="1"/>
</dbReference>
<dbReference type="AlphaFoldDB" id="A0A0D3IAZ7"/>
<dbReference type="Gene3D" id="3.30.710.10">
    <property type="entry name" value="Potassium Channel Kv1.1, Chain A"/>
    <property type="match status" value="1"/>
</dbReference>
<dbReference type="RefSeq" id="XP_005760861.1">
    <property type="nucleotide sequence ID" value="XM_005760804.1"/>
</dbReference>
<proteinExistence type="predicted"/>
<evidence type="ECO:0000259" key="2">
    <source>
        <dbReference type="PROSITE" id="PS50097"/>
    </source>
</evidence>
<sequence>MASAARERARTAGEDSESDGGAVAVADGFEAPLFGLRVVGQVTTLPLKDEDTFWHRSNHSASQAITRAPVAGSAPFVADFDGNKILQVEAANGALITLAGSGTSGSADGVAGAAQFSRPRGVAISPEAARSFPDGSALFVADFRGFKILRVEMSTGAVTAVAGSGTSGSADGVGGAAQFHHPCDIVCVSAPPPPPSFAPIVVPPSTLVADLGKTWGDATLPIGLVTFLVGDDEQRLSVCKCNLCARSIFFRTMFGIGMKERDFAEVTVSNTDLATFIPLVCYLLTDQLDLGEEKGGRAQRALGLRQLAQMYQVPRLELLCAQALQESVGPASAVPLLEAAHATGDGRHCGYVADNAAEVRASGGVEQLRDLGVAKGLLGDALDQVAELKGTVAAREGSRTQG</sequence>
<keyword evidence="4" id="KW-1185">Reference proteome</keyword>
<dbReference type="SUPFAM" id="SSF54695">
    <property type="entry name" value="POZ domain"/>
    <property type="match status" value="1"/>
</dbReference>
<dbReference type="InterPro" id="IPR000210">
    <property type="entry name" value="BTB/POZ_dom"/>
</dbReference>
<dbReference type="Gene3D" id="2.120.10.30">
    <property type="entry name" value="TolB, C-terminal domain"/>
    <property type="match status" value="1"/>
</dbReference>
<dbReference type="HOGENOM" id="CLU_035377_1_0_1"/>
<reference evidence="3" key="2">
    <citation type="submission" date="2024-10" db="UniProtKB">
        <authorList>
            <consortium name="EnsemblProtists"/>
        </authorList>
    </citation>
    <scope>IDENTIFICATION</scope>
</reference>
<dbReference type="PaxDb" id="2903-EOD08432"/>
<dbReference type="InterPro" id="IPR011042">
    <property type="entry name" value="6-blade_b-propeller_TolB-like"/>
</dbReference>
<evidence type="ECO:0000256" key="1">
    <source>
        <dbReference type="SAM" id="MobiDB-lite"/>
    </source>
</evidence>
<dbReference type="Proteomes" id="UP000013827">
    <property type="component" value="Unassembled WGS sequence"/>
</dbReference>
<accession>A0A0D3IAZ7</accession>
<feature type="region of interest" description="Disordered" evidence="1">
    <location>
        <begin position="1"/>
        <end position="21"/>
    </location>
</feature>
<dbReference type="SMART" id="SM00225">
    <property type="entry name" value="BTB"/>
    <property type="match status" value="1"/>
</dbReference>
<feature type="domain" description="BTB" evidence="2">
    <location>
        <begin position="216"/>
        <end position="292"/>
    </location>
</feature>
<dbReference type="GeneID" id="17254519"/>
<organism evidence="3 4">
    <name type="scientific">Emiliania huxleyi (strain CCMP1516)</name>
    <dbReference type="NCBI Taxonomy" id="280463"/>
    <lineage>
        <taxon>Eukaryota</taxon>
        <taxon>Haptista</taxon>
        <taxon>Haptophyta</taxon>
        <taxon>Prymnesiophyceae</taxon>
        <taxon>Isochrysidales</taxon>
        <taxon>Noelaerhabdaceae</taxon>
        <taxon>Emiliania</taxon>
    </lineage>
</organism>
<dbReference type="eggNOG" id="ENOG502SEIA">
    <property type="taxonomic scope" value="Eukaryota"/>
</dbReference>
<dbReference type="Pfam" id="PF00651">
    <property type="entry name" value="BTB"/>
    <property type="match status" value="1"/>
</dbReference>
<dbReference type="InterPro" id="IPR011333">
    <property type="entry name" value="SKP1/BTB/POZ_sf"/>
</dbReference>
<evidence type="ECO:0000313" key="3">
    <source>
        <dbReference type="EnsemblProtists" id="EOD08432"/>
    </source>
</evidence>
<feature type="compositionally biased region" description="Basic and acidic residues" evidence="1">
    <location>
        <begin position="1"/>
        <end position="13"/>
    </location>
</feature>
<dbReference type="EnsemblProtists" id="EOD08432">
    <property type="protein sequence ID" value="EOD08432"/>
    <property type="gene ID" value="EMIHUDRAFT_217625"/>
</dbReference>
<dbReference type="PANTHER" id="PTHR24413">
    <property type="entry name" value="SPECKLE-TYPE POZ PROTEIN"/>
    <property type="match status" value="1"/>
</dbReference>
<evidence type="ECO:0000313" key="4">
    <source>
        <dbReference type="Proteomes" id="UP000013827"/>
    </source>
</evidence>